<keyword evidence="6 7" id="KW-0067">ATP-binding</keyword>
<dbReference type="Gene3D" id="3.30.200.20">
    <property type="entry name" value="Phosphorylase Kinase, domain 1"/>
    <property type="match status" value="1"/>
</dbReference>
<feature type="domain" description="Protein kinase" evidence="10">
    <location>
        <begin position="11"/>
        <end position="273"/>
    </location>
</feature>
<dbReference type="Pfam" id="PF00069">
    <property type="entry name" value="Pkinase"/>
    <property type="match status" value="1"/>
</dbReference>
<evidence type="ECO:0000259" key="10">
    <source>
        <dbReference type="PROSITE" id="PS50011"/>
    </source>
</evidence>
<keyword evidence="12" id="KW-1185">Reference proteome</keyword>
<dbReference type="RefSeq" id="WP_328289871.1">
    <property type="nucleotide sequence ID" value="NZ_WMBB01000003.1"/>
</dbReference>
<dbReference type="GO" id="GO:0004674">
    <property type="term" value="F:protein serine/threonine kinase activity"/>
    <property type="evidence" value="ECO:0007669"/>
    <property type="project" value="UniProtKB-KW"/>
</dbReference>
<dbReference type="EC" id="2.7.11.1" evidence="1"/>
<evidence type="ECO:0000256" key="2">
    <source>
        <dbReference type="ARBA" id="ARBA00022527"/>
    </source>
</evidence>
<dbReference type="SUPFAM" id="SSF56112">
    <property type="entry name" value="Protein kinase-like (PK-like)"/>
    <property type="match status" value="1"/>
</dbReference>
<dbReference type="FunFam" id="1.10.510.10:FF:000021">
    <property type="entry name" value="Serine/threonine protein kinase"/>
    <property type="match status" value="1"/>
</dbReference>
<feature type="region of interest" description="Disordered" evidence="8">
    <location>
        <begin position="289"/>
        <end position="320"/>
    </location>
</feature>
<dbReference type="EMBL" id="WMBB01000003">
    <property type="protein sequence ID" value="MTE12816.1"/>
    <property type="molecule type" value="Genomic_DNA"/>
</dbReference>
<proteinExistence type="predicted"/>
<dbReference type="InterPro" id="IPR011009">
    <property type="entry name" value="Kinase-like_dom_sf"/>
</dbReference>
<evidence type="ECO:0000256" key="1">
    <source>
        <dbReference type="ARBA" id="ARBA00012513"/>
    </source>
</evidence>
<dbReference type="AlphaFoldDB" id="A0A6I3KUU9"/>
<evidence type="ECO:0000256" key="6">
    <source>
        <dbReference type="ARBA" id="ARBA00022840"/>
    </source>
</evidence>
<evidence type="ECO:0000313" key="12">
    <source>
        <dbReference type="Proteomes" id="UP000432464"/>
    </source>
</evidence>
<feature type="compositionally biased region" description="Pro residues" evidence="8">
    <location>
        <begin position="331"/>
        <end position="341"/>
    </location>
</feature>
<feature type="binding site" evidence="7">
    <location>
        <position position="40"/>
    </location>
    <ligand>
        <name>ATP</name>
        <dbReference type="ChEBI" id="CHEBI:30616"/>
    </ligand>
</feature>
<keyword evidence="9" id="KW-0472">Membrane</keyword>
<evidence type="ECO:0000256" key="8">
    <source>
        <dbReference type="SAM" id="MobiDB-lite"/>
    </source>
</evidence>
<dbReference type="InterPro" id="IPR008271">
    <property type="entry name" value="Ser/Thr_kinase_AS"/>
</dbReference>
<dbReference type="PROSITE" id="PS00107">
    <property type="entry name" value="PROTEIN_KINASE_ATP"/>
    <property type="match status" value="1"/>
</dbReference>
<evidence type="ECO:0000256" key="5">
    <source>
        <dbReference type="ARBA" id="ARBA00022777"/>
    </source>
</evidence>
<protein>
    <recommendedName>
        <fullName evidence="1">non-specific serine/threonine protein kinase</fullName>
        <ecNumber evidence="1">2.7.11.1</ecNumber>
    </recommendedName>
</protein>
<dbReference type="InterPro" id="IPR017441">
    <property type="entry name" value="Protein_kinase_ATP_BS"/>
</dbReference>
<dbReference type="SMART" id="SM00220">
    <property type="entry name" value="S_TKc"/>
    <property type="match status" value="1"/>
</dbReference>
<evidence type="ECO:0000256" key="4">
    <source>
        <dbReference type="ARBA" id="ARBA00022741"/>
    </source>
</evidence>
<dbReference type="GO" id="GO:0005524">
    <property type="term" value="F:ATP binding"/>
    <property type="evidence" value="ECO:0007669"/>
    <property type="project" value="UniProtKB-UniRule"/>
</dbReference>
<gene>
    <name evidence="11" type="ORF">GLP40_08520</name>
</gene>
<dbReference type="PANTHER" id="PTHR43289:SF6">
    <property type="entry name" value="SERINE_THREONINE-PROTEIN KINASE NEKL-3"/>
    <property type="match status" value="1"/>
</dbReference>
<keyword evidence="3" id="KW-0808">Transferase</keyword>
<dbReference type="Proteomes" id="UP000432464">
    <property type="component" value="Unassembled WGS sequence"/>
</dbReference>
<keyword evidence="2" id="KW-0723">Serine/threonine-protein kinase</keyword>
<dbReference type="Gene3D" id="1.10.510.10">
    <property type="entry name" value="Transferase(Phosphotransferase) domain 1"/>
    <property type="match status" value="1"/>
</dbReference>
<name>A0A6I3KUU9_9NOCA</name>
<evidence type="ECO:0000256" key="9">
    <source>
        <dbReference type="SAM" id="Phobius"/>
    </source>
</evidence>
<dbReference type="InterPro" id="IPR000719">
    <property type="entry name" value="Prot_kinase_dom"/>
</dbReference>
<dbReference type="PROSITE" id="PS50011">
    <property type="entry name" value="PROTEIN_KINASE_DOM"/>
    <property type="match status" value="1"/>
</dbReference>
<accession>A0A6I3KUU9</accession>
<feature type="transmembrane region" description="Helical" evidence="9">
    <location>
        <begin position="352"/>
        <end position="374"/>
    </location>
</feature>
<organism evidence="11 12">
    <name type="scientific">Nocardia aurantiaca</name>
    <dbReference type="NCBI Taxonomy" id="2675850"/>
    <lineage>
        <taxon>Bacteria</taxon>
        <taxon>Bacillati</taxon>
        <taxon>Actinomycetota</taxon>
        <taxon>Actinomycetes</taxon>
        <taxon>Mycobacteriales</taxon>
        <taxon>Nocardiaceae</taxon>
        <taxon>Nocardia</taxon>
    </lineage>
</organism>
<sequence>MLRVGEVFAGYEIERELGRGGMGSVYLARHPRLPRLIALKLLSQDLFGDIEIRRRFEREGDLIARLDHPNIVPVYDRGIDDAQPWIAMRYIDGPDASQLEAANLPPRQAIRIIAETARALDFAHRRGVLHRDVKPANILLEQVDGEERVFLADFGIARLRDDATKLTQTGSFTATLTYASPEQLSGQPLDPRSDQYSLACTLFRLLTGDVPFAAEHPVGIIHGHLNQPPPPVSALRAGLPQALDAVLARALAKYPEGRFDSCGEFAAAAQQALENPAGATVVAHSPFVSQSGGSPAAPGQFGPASTTPYGVDPNRVPGQQPAATMRYTAPAPAPAPAPSPPPREKRSKLRGCLLGVTAVVVLTLMAVGGLIAWLDENGTSHTSATTSEAPVPTTEVDVTPTETTDPAAGLTEHSGADAQVLSQRFPQMLPQADPAADANTGTGYQGAACSTYQHSSPPPDTGSGDPDLGNWAVAWNCVGGVGHPAYRFVMYRSAADAEDALNALSGYTKTDIKVHGNLYTNYQISGSALLRPRLVTEFHSQDGKHAFLMYSTGFLATDDQLLDWWRSAPIN</sequence>
<feature type="region of interest" description="Disordered" evidence="8">
    <location>
        <begin position="328"/>
        <end position="347"/>
    </location>
</feature>
<dbReference type="CDD" id="cd14014">
    <property type="entry name" value="STKc_PknB_like"/>
    <property type="match status" value="1"/>
</dbReference>
<dbReference type="PANTHER" id="PTHR43289">
    <property type="entry name" value="MITOGEN-ACTIVATED PROTEIN KINASE KINASE KINASE 20-RELATED"/>
    <property type="match status" value="1"/>
</dbReference>
<comment type="caution">
    <text evidence="11">The sequence shown here is derived from an EMBL/GenBank/DDBJ whole genome shotgun (WGS) entry which is preliminary data.</text>
</comment>
<dbReference type="PROSITE" id="PS00108">
    <property type="entry name" value="PROTEIN_KINASE_ST"/>
    <property type="match status" value="1"/>
</dbReference>
<keyword evidence="5 11" id="KW-0418">Kinase</keyword>
<evidence type="ECO:0000256" key="7">
    <source>
        <dbReference type="PROSITE-ProRule" id="PRU10141"/>
    </source>
</evidence>
<keyword evidence="9" id="KW-1133">Transmembrane helix</keyword>
<keyword evidence="4 7" id="KW-0547">Nucleotide-binding</keyword>
<keyword evidence="9" id="KW-0812">Transmembrane</keyword>
<evidence type="ECO:0000256" key="3">
    <source>
        <dbReference type="ARBA" id="ARBA00022679"/>
    </source>
</evidence>
<evidence type="ECO:0000313" key="11">
    <source>
        <dbReference type="EMBL" id="MTE12816.1"/>
    </source>
</evidence>
<reference evidence="11 12" key="1">
    <citation type="submission" date="2019-11" db="EMBL/GenBank/DDBJ databases">
        <title>Nocardia sp. nov. CT2-14 isolated from soil.</title>
        <authorList>
            <person name="Kanchanasin P."/>
            <person name="Tanasupawat S."/>
            <person name="Yuki M."/>
            <person name="Kudo T."/>
        </authorList>
    </citation>
    <scope>NUCLEOTIDE SEQUENCE [LARGE SCALE GENOMIC DNA]</scope>
    <source>
        <strain evidence="11 12">CT2-14</strain>
    </source>
</reference>